<dbReference type="GO" id="GO:0016020">
    <property type="term" value="C:membrane"/>
    <property type="evidence" value="ECO:0007669"/>
    <property type="project" value="TreeGrafter"/>
</dbReference>
<gene>
    <name evidence="2" type="ORF">X975_02359</name>
</gene>
<evidence type="ECO:0000313" key="3">
    <source>
        <dbReference type="Proteomes" id="UP000054359"/>
    </source>
</evidence>
<dbReference type="Pfam" id="PF00650">
    <property type="entry name" value="CRAL_TRIO"/>
    <property type="match status" value="1"/>
</dbReference>
<proteinExistence type="predicted"/>
<dbReference type="SMART" id="SM01100">
    <property type="entry name" value="CRAL_TRIO_N"/>
    <property type="match status" value="1"/>
</dbReference>
<dbReference type="SMART" id="SM00516">
    <property type="entry name" value="SEC14"/>
    <property type="match status" value="1"/>
</dbReference>
<dbReference type="InterPro" id="IPR011074">
    <property type="entry name" value="CRAL/TRIO_N_dom"/>
</dbReference>
<name>A0A087T0X2_STEMI</name>
<dbReference type="InterPro" id="IPR036273">
    <property type="entry name" value="CRAL/TRIO_N_dom_sf"/>
</dbReference>
<dbReference type="SUPFAM" id="SSF46938">
    <property type="entry name" value="CRAL/TRIO N-terminal domain"/>
    <property type="match status" value="1"/>
</dbReference>
<dbReference type="OMA" id="RILEMNC"/>
<feature type="non-terminal residue" evidence="2">
    <location>
        <position position="288"/>
    </location>
</feature>
<sequence>MPFLPFVMEGLTPEMEKMAEKELGETACVKKESLKKLKQLIENDPDFHPFMDDKFLLMFLRCKKHDVKQAFKTLRNYYLFKKKYSGIYLDFLPSEVKRILEMNCYTTLPLRDRDGRNVAICRLGRFNWNEASVEELVAAALSTGTLAHRLEAASVCGGVIIFDFEDVSLQHVLKFVTAKFVVFILNCLKDCFPHRVKAIHIVNEPRFFQGFFNIIRFAVPDKLKGRIFFHGNNMEELHKHIPPEILPEELGGKVGPLDNTEYIKFALSQESLVEEMIKCGFKKSTSVR</sequence>
<dbReference type="AlphaFoldDB" id="A0A087T0X2"/>
<dbReference type="Gene3D" id="1.10.8.20">
    <property type="entry name" value="N-terminal domain of phosphatidylinositol transfer protein sec14p"/>
    <property type="match status" value="1"/>
</dbReference>
<dbReference type="OrthoDB" id="1434354at2759"/>
<dbReference type="PRINTS" id="PR00180">
    <property type="entry name" value="CRETINALDHBP"/>
</dbReference>
<dbReference type="SUPFAM" id="SSF52087">
    <property type="entry name" value="CRAL/TRIO domain"/>
    <property type="match status" value="1"/>
</dbReference>
<dbReference type="GO" id="GO:1902936">
    <property type="term" value="F:phosphatidylinositol bisphosphate binding"/>
    <property type="evidence" value="ECO:0007669"/>
    <property type="project" value="TreeGrafter"/>
</dbReference>
<dbReference type="PANTHER" id="PTHR10174:SF130">
    <property type="entry name" value="ALPHA-TOCOPHEROL TRANSFER PROTEIN-LIKE"/>
    <property type="match status" value="1"/>
</dbReference>
<feature type="domain" description="CRAL-TRIO" evidence="1">
    <location>
        <begin position="93"/>
        <end position="258"/>
    </location>
</feature>
<reference evidence="2 3" key="1">
    <citation type="submission" date="2013-11" db="EMBL/GenBank/DDBJ databases">
        <title>Genome sequencing of Stegodyphus mimosarum.</title>
        <authorList>
            <person name="Bechsgaard J."/>
        </authorList>
    </citation>
    <scope>NUCLEOTIDE SEQUENCE [LARGE SCALE GENOMIC DNA]</scope>
</reference>
<evidence type="ECO:0000313" key="2">
    <source>
        <dbReference type="EMBL" id="KFM58761.1"/>
    </source>
</evidence>
<dbReference type="CDD" id="cd00170">
    <property type="entry name" value="SEC14"/>
    <property type="match status" value="1"/>
</dbReference>
<dbReference type="InterPro" id="IPR036865">
    <property type="entry name" value="CRAL-TRIO_dom_sf"/>
</dbReference>
<dbReference type="InterPro" id="IPR001251">
    <property type="entry name" value="CRAL-TRIO_dom"/>
</dbReference>
<dbReference type="Gene3D" id="3.40.525.10">
    <property type="entry name" value="CRAL-TRIO lipid binding domain"/>
    <property type="match status" value="1"/>
</dbReference>
<dbReference type="PROSITE" id="PS50191">
    <property type="entry name" value="CRAL_TRIO"/>
    <property type="match status" value="1"/>
</dbReference>
<dbReference type="EMBL" id="KK112884">
    <property type="protein sequence ID" value="KFM58761.1"/>
    <property type="molecule type" value="Genomic_DNA"/>
</dbReference>
<dbReference type="Gene3D" id="1.20.5.1200">
    <property type="entry name" value="Alpha-tocopherol transfer"/>
    <property type="match status" value="1"/>
</dbReference>
<protein>
    <submittedName>
        <fullName evidence="2">Alpha-tocopherol transfer protein-like protein</fullName>
    </submittedName>
</protein>
<evidence type="ECO:0000259" key="1">
    <source>
        <dbReference type="PROSITE" id="PS50191"/>
    </source>
</evidence>
<dbReference type="Proteomes" id="UP000054359">
    <property type="component" value="Unassembled WGS sequence"/>
</dbReference>
<dbReference type="STRING" id="407821.A0A087T0X2"/>
<dbReference type="PANTHER" id="PTHR10174">
    <property type="entry name" value="ALPHA-TOCOPHEROL TRANSFER PROTEIN-RELATED"/>
    <property type="match status" value="1"/>
</dbReference>
<keyword evidence="3" id="KW-1185">Reference proteome</keyword>
<accession>A0A087T0X2</accession>
<organism evidence="2 3">
    <name type="scientific">Stegodyphus mimosarum</name>
    <name type="common">African social velvet spider</name>
    <dbReference type="NCBI Taxonomy" id="407821"/>
    <lineage>
        <taxon>Eukaryota</taxon>
        <taxon>Metazoa</taxon>
        <taxon>Ecdysozoa</taxon>
        <taxon>Arthropoda</taxon>
        <taxon>Chelicerata</taxon>
        <taxon>Arachnida</taxon>
        <taxon>Araneae</taxon>
        <taxon>Araneomorphae</taxon>
        <taxon>Entelegynae</taxon>
        <taxon>Eresoidea</taxon>
        <taxon>Eresidae</taxon>
        <taxon>Stegodyphus</taxon>
    </lineage>
</organism>